<dbReference type="Proteomes" id="UP000259465">
    <property type="component" value="Chromosome"/>
</dbReference>
<evidence type="ECO:0000313" key="2">
    <source>
        <dbReference type="Proteomes" id="UP000259465"/>
    </source>
</evidence>
<dbReference type="InterPro" id="IPR021733">
    <property type="entry name" value="DUF3304"/>
</dbReference>
<protein>
    <submittedName>
        <fullName evidence="1">DUF3304 domain-containing protein</fullName>
    </submittedName>
</protein>
<reference evidence="1 2" key="1">
    <citation type="submission" date="2018-08" db="EMBL/GenBank/DDBJ databases">
        <title>Complete genome sequence of JP2-74.</title>
        <authorList>
            <person name="Wu L."/>
        </authorList>
    </citation>
    <scope>NUCLEOTIDE SEQUENCE [LARGE SCALE GENOMIC DNA]</scope>
    <source>
        <strain evidence="1 2">JP2-74</strain>
    </source>
</reference>
<keyword evidence="2" id="KW-1185">Reference proteome</keyword>
<accession>A0AAD0RYB3</accession>
<name>A0AAD0RYB3_9NEIS</name>
<evidence type="ECO:0000313" key="1">
    <source>
        <dbReference type="EMBL" id="AXT47503.1"/>
    </source>
</evidence>
<dbReference type="EMBL" id="CP031968">
    <property type="protein sequence ID" value="AXT47503.1"/>
    <property type="molecule type" value="Genomic_DNA"/>
</dbReference>
<organism evidence="1 2">
    <name type="scientific">Chromobacterium rhizoryzae</name>
    <dbReference type="NCBI Taxonomy" id="1778675"/>
    <lineage>
        <taxon>Bacteria</taxon>
        <taxon>Pseudomonadati</taxon>
        <taxon>Pseudomonadota</taxon>
        <taxon>Betaproteobacteria</taxon>
        <taxon>Neisseriales</taxon>
        <taxon>Chromobacteriaceae</taxon>
        <taxon>Chromobacterium</taxon>
    </lineage>
</organism>
<dbReference type="RefSeq" id="WP_118268133.1">
    <property type="nucleotide sequence ID" value="NZ_CP031968.1"/>
</dbReference>
<proteinExistence type="predicted"/>
<dbReference type="KEGG" id="crz:D1345_15480"/>
<dbReference type="Pfam" id="PF11745">
    <property type="entry name" value="DUF3304"/>
    <property type="match status" value="1"/>
</dbReference>
<gene>
    <name evidence="1" type="ORF">D1345_15480</name>
</gene>
<dbReference type="AlphaFoldDB" id="A0AAD0RYB3"/>
<sequence>MFDFAILWRFTQRSLTLLALAVLPWLPASAMGRNPANEMLPAPVSGYNHTSANINNFSVNRAGGHNISPFNNGGGSQSCCASLPRQWRPGLMATVEWEKDPNPRAPIALDRTGRQYDMEAYEHHAANYTQHRATLEIPRYEKSCGVQVHFLPCDEVRVVSTCRSPLHPDYPYKAFYQTKEPKTCPK</sequence>